<dbReference type="EMBL" id="JAUIZM010000002">
    <property type="protein sequence ID" value="KAK1397468.1"/>
    <property type="molecule type" value="Genomic_DNA"/>
</dbReference>
<keyword evidence="6" id="KW-1185">Reference proteome</keyword>
<comment type="caution">
    <text evidence="5">The sequence shown here is derived from an EMBL/GenBank/DDBJ whole genome shotgun (WGS) entry which is preliminary data.</text>
</comment>
<dbReference type="GO" id="GO:0006353">
    <property type="term" value="P:DNA-templated transcription termination"/>
    <property type="evidence" value="ECO:0007669"/>
    <property type="project" value="UniProtKB-KW"/>
</dbReference>
<reference evidence="5" key="1">
    <citation type="submission" date="2023-02" db="EMBL/GenBank/DDBJ databases">
        <title>Genome of toxic invasive species Heracleum sosnowskyi carries increased number of genes despite the absence of recent whole-genome duplications.</title>
        <authorList>
            <person name="Schelkunov M."/>
            <person name="Shtratnikova V."/>
            <person name="Makarenko M."/>
            <person name="Klepikova A."/>
            <person name="Omelchenko D."/>
            <person name="Novikova G."/>
            <person name="Obukhova E."/>
            <person name="Bogdanov V."/>
            <person name="Penin A."/>
            <person name="Logacheva M."/>
        </authorList>
    </citation>
    <scope>NUCLEOTIDE SEQUENCE</scope>
    <source>
        <strain evidence="5">Hsosn_3</strain>
        <tissue evidence="5">Leaf</tissue>
    </source>
</reference>
<dbReference type="Proteomes" id="UP001237642">
    <property type="component" value="Unassembled WGS sequence"/>
</dbReference>
<dbReference type="Gene3D" id="1.25.70.10">
    <property type="entry name" value="Transcription termination factor 3, mitochondrial"/>
    <property type="match status" value="1"/>
</dbReference>
<dbReference type="FunFam" id="1.25.70.10:FF:000001">
    <property type="entry name" value="Mitochondrial transcription termination factor-like"/>
    <property type="match status" value="1"/>
</dbReference>
<sequence>MQTLCFFRTYTLPLETTFLKYGLSKKTISHFRASNVVALQSCSDENRPGAVLKLFQDFGFSHTDITRINSMKPIILTFQPDKYIKPKLDFLVSVTKSESEVVSIVSKNPLILTRSLNNHLIPFFEMLKSAMGSEENAAAAIICNPFLLSFCLSASFLQNIDFLQKVGVPKSQILKLITKYGQPVGEQHGKFCKVVLKVKEMEFDVSSSYFLEAVRALCFISDVAWESRCEMYRSYGFSDDDILTMFKKHPTIMSYSEKRIRELLDFFVYNLGWSPSRLSNSPNVLQYSLHKRIVPRCSVLQALVSKKCNKSMMVTSLLAMTDSRFLEAFITAYKDEVPEVMDAFKDASIINLPLHRKEAIIAASESKFLRLFSSARRAESGQTDRTNQGSPTISKSQAATTVCAPKDMATGQWSDNPLGINSA</sequence>
<proteinExistence type="inferred from homology"/>
<dbReference type="GO" id="GO:0003676">
    <property type="term" value="F:nucleic acid binding"/>
    <property type="evidence" value="ECO:0007669"/>
    <property type="project" value="InterPro"/>
</dbReference>
<evidence type="ECO:0008006" key="7">
    <source>
        <dbReference type="Google" id="ProtNLM"/>
    </source>
</evidence>
<evidence type="ECO:0000256" key="1">
    <source>
        <dbReference type="ARBA" id="ARBA00007692"/>
    </source>
</evidence>
<protein>
    <recommendedName>
        <fullName evidence="7">Mitochondrial transcription termination factor family protein</fullName>
    </recommendedName>
</protein>
<dbReference type="InterPro" id="IPR003690">
    <property type="entry name" value="MTERF"/>
</dbReference>
<dbReference type="Pfam" id="PF02536">
    <property type="entry name" value="mTERF"/>
    <property type="match status" value="2"/>
</dbReference>
<evidence type="ECO:0000256" key="3">
    <source>
        <dbReference type="ARBA" id="ARBA00022946"/>
    </source>
</evidence>
<dbReference type="AlphaFoldDB" id="A0AAD8J6K8"/>
<evidence type="ECO:0000256" key="2">
    <source>
        <dbReference type="ARBA" id="ARBA00022472"/>
    </source>
</evidence>
<keyword evidence="2" id="KW-0805">Transcription regulation</keyword>
<keyword evidence="2" id="KW-0806">Transcription termination</keyword>
<name>A0AAD8J6K8_9APIA</name>
<evidence type="ECO:0000313" key="6">
    <source>
        <dbReference type="Proteomes" id="UP001237642"/>
    </source>
</evidence>
<keyword evidence="2" id="KW-0804">Transcription</keyword>
<dbReference type="SMART" id="SM00733">
    <property type="entry name" value="Mterf"/>
    <property type="match status" value="5"/>
</dbReference>
<dbReference type="PANTHER" id="PTHR13068:SF185">
    <property type="match status" value="1"/>
</dbReference>
<accession>A0AAD8J6K8</accession>
<feature type="compositionally biased region" description="Polar residues" evidence="4">
    <location>
        <begin position="380"/>
        <end position="400"/>
    </location>
</feature>
<keyword evidence="3" id="KW-0809">Transit peptide</keyword>
<dbReference type="InterPro" id="IPR038538">
    <property type="entry name" value="MTERF_sf"/>
</dbReference>
<dbReference type="PANTHER" id="PTHR13068">
    <property type="entry name" value="CGI-12 PROTEIN-RELATED"/>
    <property type="match status" value="1"/>
</dbReference>
<reference evidence="5" key="2">
    <citation type="submission" date="2023-05" db="EMBL/GenBank/DDBJ databases">
        <authorList>
            <person name="Schelkunov M.I."/>
        </authorList>
    </citation>
    <scope>NUCLEOTIDE SEQUENCE</scope>
    <source>
        <strain evidence="5">Hsosn_3</strain>
        <tissue evidence="5">Leaf</tissue>
    </source>
</reference>
<evidence type="ECO:0000313" key="5">
    <source>
        <dbReference type="EMBL" id="KAK1397468.1"/>
    </source>
</evidence>
<organism evidence="5 6">
    <name type="scientific">Heracleum sosnowskyi</name>
    <dbReference type="NCBI Taxonomy" id="360622"/>
    <lineage>
        <taxon>Eukaryota</taxon>
        <taxon>Viridiplantae</taxon>
        <taxon>Streptophyta</taxon>
        <taxon>Embryophyta</taxon>
        <taxon>Tracheophyta</taxon>
        <taxon>Spermatophyta</taxon>
        <taxon>Magnoliopsida</taxon>
        <taxon>eudicotyledons</taxon>
        <taxon>Gunneridae</taxon>
        <taxon>Pentapetalae</taxon>
        <taxon>asterids</taxon>
        <taxon>campanulids</taxon>
        <taxon>Apiales</taxon>
        <taxon>Apiaceae</taxon>
        <taxon>Apioideae</taxon>
        <taxon>apioid superclade</taxon>
        <taxon>Tordylieae</taxon>
        <taxon>Tordyliinae</taxon>
        <taxon>Heracleum</taxon>
    </lineage>
</organism>
<gene>
    <name evidence="5" type="ORF">POM88_007331</name>
</gene>
<feature type="region of interest" description="Disordered" evidence="4">
    <location>
        <begin position="379"/>
        <end position="400"/>
    </location>
</feature>
<evidence type="ECO:0000256" key="4">
    <source>
        <dbReference type="SAM" id="MobiDB-lite"/>
    </source>
</evidence>
<comment type="similarity">
    <text evidence="1">Belongs to the mTERF family.</text>
</comment>